<dbReference type="InterPro" id="IPR050448">
    <property type="entry name" value="OpgB/LTA_synthase_biosynth"/>
</dbReference>
<evidence type="ECO:0000313" key="8">
    <source>
        <dbReference type="EMBL" id="ESM30322.1"/>
    </source>
</evidence>
<gene>
    <name evidence="8" type="ORF">L402_04184</name>
</gene>
<feature type="transmembrane region" description="Helical" evidence="6">
    <location>
        <begin position="102"/>
        <end position="121"/>
    </location>
</feature>
<evidence type="ECO:0000256" key="4">
    <source>
        <dbReference type="ARBA" id="ARBA00022989"/>
    </source>
</evidence>
<evidence type="ECO:0000256" key="2">
    <source>
        <dbReference type="ARBA" id="ARBA00022475"/>
    </source>
</evidence>
<accession>A0ABC9U6L9</accession>
<evidence type="ECO:0000313" key="9">
    <source>
        <dbReference type="Proteomes" id="UP000017391"/>
    </source>
</evidence>
<keyword evidence="4 6" id="KW-1133">Transmembrane helix</keyword>
<evidence type="ECO:0000256" key="3">
    <source>
        <dbReference type="ARBA" id="ARBA00022692"/>
    </source>
</evidence>
<proteinExistence type="predicted"/>
<name>A0ABC9U6L9_ENTAS</name>
<dbReference type="Proteomes" id="UP000017391">
    <property type="component" value="Unassembled WGS sequence"/>
</dbReference>
<dbReference type="EMBL" id="AYIP01000015">
    <property type="protein sequence ID" value="ESM30322.1"/>
    <property type="molecule type" value="Genomic_DNA"/>
</dbReference>
<evidence type="ECO:0000256" key="6">
    <source>
        <dbReference type="SAM" id="Phobius"/>
    </source>
</evidence>
<comment type="subcellular location">
    <subcellularLocation>
        <location evidence="1">Cell membrane</location>
        <topology evidence="1">Multi-pass membrane protein</topology>
    </subcellularLocation>
</comment>
<organism evidence="8 9">
    <name type="scientific">Enterobacter asburiae</name>
    <dbReference type="NCBI Taxonomy" id="61645"/>
    <lineage>
        <taxon>Bacteria</taxon>
        <taxon>Pseudomonadati</taxon>
        <taxon>Pseudomonadota</taxon>
        <taxon>Gammaproteobacteria</taxon>
        <taxon>Enterobacterales</taxon>
        <taxon>Enterobacteriaceae</taxon>
        <taxon>Enterobacter</taxon>
        <taxon>Enterobacter cloacae complex</taxon>
    </lineage>
</organism>
<dbReference type="SUPFAM" id="SSF53649">
    <property type="entry name" value="Alkaline phosphatase-like"/>
    <property type="match status" value="1"/>
</dbReference>
<dbReference type="RefSeq" id="WP_023312091.1">
    <property type="nucleotide sequence ID" value="NZ_CP034336.1"/>
</dbReference>
<protein>
    <recommendedName>
        <fullName evidence="7">Sulfatase N-terminal domain-containing protein</fullName>
    </recommendedName>
</protein>
<dbReference type="Gene3D" id="3.40.720.10">
    <property type="entry name" value="Alkaline Phosphatase, subunit A"/>
    <property type="match status" value="1"/>
</dbReference>
<sequence length="738" mass="83023">MDYILLVLLLAVCFANATFIRIKSIVVVIALLIFAFWFISNMFTGNGVNDAVYYHLRSNVHGTSIDDILPKVFAASIFILISIAIIFASFRFRKKLPRHNVTFYNVLFIISLLLFVFQSNATQNIYNSLLNLSYGNGVKVAREYNSIDYEMNNKYNYVFIYAESLERSLRNIDGINYIPQISKLADQYLEFTDIRQIPGMGWTMAGMVNTQCAIPLVLPQGNSANNMSHFLGGADCIATHLKKSGYTTEFIRGSDKEFAGGGKFFSQHGWIYQHDKQYLLNHHVVNKNDISGWGVHDDSLIDHVYNEFEKLSTSKNNFLLSLLTVNTHPPAGTYLSACDGHINAAISNPMFKSASCSDYLIGTFIKKIINSDHFDNTIIVLVSDHLMMANAASKELDSIQDKRTNNFIIIKKGIKPTKIAKPGTLLDVWPTILDVSSADKPDFGFGHSLLRNEKSQILQLWEKSKNISDYLGFSSSLWNYPSLNEKFSFKDGKLTIGQQEYKWPLFGSADKNKNIKSIYFEAFALNAQKITGEDNILYYINDCSVTSKSKQGLCGYELTHNSTTQYQINEKGIFNRRELNVASPLFSEELIGISSGPLNVQTGINDNTQEQTMPYGVNFYKLEGENNELKLLANFNTCNNVPVDVNAVKNLIGKDSSTLIIASNESVFCIPYETRPSVNELLRSNAATDLAPRQQIIGTYTKSDTKFILGSPDIPLDVFINKTNYKLNELCTIFKDCR</sequence>
<evidence type="ECO:0000259" key="7">
    <source>
        <dbReference type="Pfam" id="PF00884"/>
    </source>
</evidence>
<dbReference type="NCBIfam" id="NF009027">
    <property type="entry name" value="PRK12363.1"/>
    <property type="match status" value="1"/>
</dbReference>
<feature type="domain" description="Sulfatase N-terminal" evidence="7">
    <location>
        <begin position="156"/>
        <end position="435"/>
    </location>
</feature>
<dbReference type="Pfam" id="PF00884">
    <property type="entry name" value="Sulfatase"/>
    <property type="match status" value="1"/>
</dbReference>
<dbReference type="InterPro" id="IPR000917">
    <property type="entry name" value="Sulfatase_N"/>
</dbReference>
<dbReference type="AlphaFoldDB" id="A0ABC9U6L9"/>
<evidence type="ECO:0000256" key="5">
    <source>
        <dbReference type="ARBA" id="ARBA00023136"/>
    </source>
</evidence>
<feature type="transmembrane region" description="Helical" evidence="6">
    <location>
        <begin position="7"/>
        <end position="39"/>
    </location>
</feature>
<dbReference type="PANTHER" id="PTHR47371:SF3">
    <property type="entry name" value="PHOSPHOGLYCEROL TRANSFERASE I"/>
    <property type="match status" value="1"/>
</dbReference>
<keyword evidence="5 6" id="KW-0472">Membrane</keyword>
<dbReference type="InterPro" id="IPR017850">
    <property type="entry name" value="Alkaline_phosphatase_core_sf"/>
</dbReference>
<dbReference type="CDD" id="cd16015">
    <property type="entry name" value="LTA_synthase"/>
    <property type="match status" value="1"/>
</dbReference>
<dbReference type="PANTHER" id="PTHR47371">
    <property type="entry name" value="LIPOTEICHOIC ACID SYNTHASE"/>
    <property type="match status" value="1"/>
</dbReference>
<keyword evidence="3 6" id="KW-0812">Transmembrane</keyword>
<dbReference type="GO" id="GO:0005886">
    <property type="term" value="C:plasma membrane"/>
    <property type="evidence" value="ECO:0007669"/>
    <property type="project" value="UniProtKB-SubCell"/>
</dbReference>
<keyword evidence="2" id="KW-1003">Cell membrane</keyword>
<comment type="caution">
    <text evidence="8">The sequence shown here is derived from an EMBL/GenBank/DDBJ whole genome shotgun (WGS) entry which is preliminary data.</text>
</comment>
<evidence type="ECO:0000256" key="1">
    <source>
        <dbReference type="ARBA" id="ARBA00004651"/>
    </source>
</evidence>
<feature type="transmembrane region" description="Helical" evidence="6">
    <location>
        <begin position="72"/>
        <end position="90"/>
    </location>
</feature>
<reference evidence="9" key="1">
    <citation type="submission" date="2013-09" db="EMBL/GenBank/DDBJ databases">
        <title>The Genome Sequence of Enterobacter cloacae BWH 31.</title>
        <authorList>
            <consortium name="The Broad Institute Genomics Platform"/>
            <consortium name="The Broad Institute Genome Sequencing Center for Infectious Disease"/>
            <person name="Murphy C."/>
            <person name="Cosimi L."/>
            <person name="Cerqueira G."/>
            <person name="Feldgarden M."/>
            <person name="Hung D."/>
            <person name="Onderdonk A.B."/>
            <person name="Ferraro M.J."/>
            <person name="Hooper D."/>
            <person name="Dekker J."/>
            <person name="O'Brien T."/>
            <person name="Huang S."/>
            <person name="Quan V."/>
            <person name="Ernst C."/>
            <person name="Delaney M."/>
            <person name="DuBois A."/>
            <person name="Young S.K."/>
            <person name="Zeng Q."/>
            <person name="Gargeya S."/>
            <person name="Fitzgerald M."/>
            <person name="Abouelleil A."/>
            <person name="Alvarado L."/>
            <person name="Berlin A.M."/>
            <person name="Chapman S.B."/>
            <person name="Gainer-Dewar J."/>
            <person name="Goldberg J."/>
            <person name="Gnerre S."/>
            <person name="Griggs A."/>
            <person name="Gujja S."/>
            <person name="Hansen M."/>
            <person name="Howarth C."/>
            <person name="Imamovic A."/>
            <person name="Ireland A."/>
            <person name="Larimer J."/>
            <person name="McCowan C."/>
            <person name="Murphy C."/>
            <person name="Pearson M."/>
            <person name="Poon T.W."/>
            <person name="Priest M."/>
            <person name="Roberts A."/>
            <person name="Saif S."/>
            <person name="Shea T."/>
            <person name="Sykes S."/>
            <person name="Wortman J."/>
            <person name="Nusbaum C."/>
            <person name="Birren B."/>
        </authorList>
    </citation>
    <scope>NUCLEOTIDE SEQUENCE [LARGE SCALE GENOMIC DNA]</scope>
    <source>
        <strain evidence="9">BWH 31</strain>
    </source>
</reference>